<evidence type="ECO:0000256" key="2">
    <source>
        <dbReference type="ARBA" id="ARBA00022694"/>
    </source>
</evidence>
<evidence type="ECO:0000256" key="4">
    <source>
        <dbReference type="SAM" id="MobiDB-lite"/>
    </source>
</evidence>
<keyword evidence="1 3" id="KW-0963">Cytoplasm</keyword>
<dbReference type="UniPathway" id="UPA00988"/>
<keyword evidence="2 3" id="KW-0819">tRNA processing</keyword>
<accession>A0A078BB00</accession>
<dbReference type="GO" id="GO:0016783">
    <property type="term" value="F:sulfurtransferase activity"/>
    <property type="evidence" value="ECO:0007669"/>
    <property type="project" value="TreeGrafter"/>
</dbReference>
<name>A0A078BB00_STYLE</name>
<comment type="similarity">
    <text evidence="3">Belongs to the CTU2/NCS2 family.</text>
</comment>
<dbReference type="GO" id="GO:0016779">
    <property type="term" value="F:nucleotidyltransferase activity"/>
    <property type="evidence" value="ECO:0007669"/>
    <property type="project" value="UniProtKB-UniRule"/>
</dbReference>
<dbReference type="OMA" id="CHACRNI"/>
<dbReference type="OrthoDB" id="25129at2759"/>
<evidence type="ECO:0000313" key="5">
    <source>
        <dbReference type="EMBL" id="CDW91371.1"/>
    </source>
</evidence>
<sequence length="530" mass="60422">MVIPEFDPCSGGDPVLTSSSQSSSSSHKHKGGCCSTNKTSESTTQSCCQGNSCACASEQIDTTTKSTQDTKPSKQATVVEDIKFRCFKCKTKRANFTTKQDKVCRECFLVMFVHRFKSSLRSNLKIWKDDLNLICISGGSNSMALIDLMYQSLFGTVSNRKMFFRVHILYIEEGSVVYGWDEEKREKNIQFIIDACNRYNFTYTILPLEYVYDISDEIDLRQIDGETVQKIEEEKKQDELAHSTPTGQDEIVNKVLEVDDILEKRQKLMTLIESLPTHSNFREDLIFYLKRWVISSFGLKYNYKKILLGTSGHKVATQLLSQLAKGRGSSIAHEISYIDDKNFGGRITFMNPMREFLHKEIALYNYLHKVDIIQQRSLAQINNPFTNSPAFGSADYLIEKFFDRLQDKFNVNTVPTVVKLTNKLLKTDFKDESNPYPFCPLCFGIRDKINNLLEMGSTIKSIKIKEDGTNEVESIKSSSDWLSSELEQAFCFGCKRMGIMASKKEQFVEFLPAVVKTNCHRTLSTIQSTL</sequence>
<dbReference type="InParanoid" id="A0A078BB00"/>
<comment type="function">
    <text evidence="3">Plays a central role in 2-thiolation of mcm(5)S(2)U at tRNA wobble positions of tRNA(Lys), tRNA(Glu) and tRNA(Gln). May act by forming a heterodimer with NCS6/CTU1 that ligates sulfur from thiocarboxylated URM1 onto the uridine of tRNAs at wobble position.</text>
</comment>
<feature type="region of interest" description="Disordered" evidence="4">
    <location>
        <begin position="1"/>
        <end position="32"/>
    </location>
</feature>
<dbReference type="GO" id="GO:0000049">
    <property type="term" value="F:tRNA binding"/>
    <property type="evidence" value="ECO:0007669"/>
    <property type="project" value="InterPro"/>
</dbReference>
<dbReference type="GO" id="GO:0005829">
    <property type="term" value="C:cytosol"/>
    <property type="evidence" value="ECO:0007669"/>
    <property type="project" value="TreeGrafter"/>
</dbReference>
<organism evidence="5 6">
    <name type="scientific">Stylonychia lemnae</name>
    <name type="common">Ciliate</name>
    <dbReference type="NCBI Taxonomy" id="5949"/>
    <lineage>
        <taxon>Eukaryota</taxon>
        <taxon>Sar</taxon>
        <taxon>Alveolata</taxon>
        <taxon>Ciliophora</taxon>
        <taxon>Intramacronucleata</taxon>
        <taxon>Spirotrichea</taxon>
        <taxon>Stichotrichia</taxon>
        <taxon>Sporadotrichida</taxon>
        <taxon>Oxytrichidae</taxon>
        <taxon>Stylonychinae</taxon>
        <taxon>Stylonychia</taxon>
    </lineage>
</organism>
<evidence type="ECO:0000256" key="1">
    <source>
        <dbReference type="ARBA" id="ARBA00022490"/>
    </source>
</evidence>
<keyword evidence="6" id="KW-1185">Reference proteome</keyword>
<dbReference type="EMBL" id="CCKQ01019355">
    <property type="protein sequence ID" value="CDW91371.1"/>
    <property type="molecule type" value="Genomic_DNA"/>
</dbReference>
<dbReference type="PANTHER" id="PTHR20882">
    <property type="entry name" value="CYTOPLASMIC TRNA 2-THIOLATION PROTEIN 2"/>
    <property type="match status" value="1"/>
</dbReference>
<reference evidence="5 6" key="1">
    <citation type="submission" date="2014-06" db="EMBL/GenBank/DDBJ databases">
        <authorList>
            <person name="Swart Estienne"/>
        </authorList>
    </citation>
    <scope>NUCLEOTIDE SEQUENCE [LARGE SCALE GENOMIC DNA]</scope>
    <source>
        <strain evidence="5 6">130c</strain>
    </source>
</reference>
<dbReference type="PANTHER" id="PTHR20882:SF14">
    <property type="entry name" value="CYTOPLASMIC TRNA 2-THIOLATION PROTEIN 2"/>
    <property type="match status" value="1"/>
</dbReference>
<dbReference type="Proteomes" id="UP000039865">
    <property type="component" value="Unassembled WGS sequence"/>
</dbReference>
<dbReference type="Gene3D" id="3.40.50.620">
    <property type="entry name" value="HUPs"/>
    <property type="match status" value="1"/>
</dbReference>
<gene>
    <name evidence="5" type="primary">Contig17724.g18840</name>
    <name evidence="5" type="ORF">STYLEM_20526</name>
</gene>
<protein>
    <recommendedName>
        <fullName evidence="3">Cytoplasmic tRNA 2-thiolation protein 2</fullName>
    </recommendedName>
</protein>
<dbReference type="GO" id="GO:0002143">
    <property type="term" value="P:tRNA wobble position uridine thiolation"/>
    <property type="evidence" value="ECO:0007669"/>
    <property type="project" value="TreeGrafter"/>
</dbReference>
<dbReference type="InterPro" id="IPR019407">
    <property type="entry name" value="CTU2"/>
</dbReference>
<dbReference type="SUPFAM" id="SSF52402">
    <property type="entry name" value="Adenine nucleotide alpha hydrolases-like"/>
    <property type="match status" value="1"/>
</dbReference>
<dbReference type="AlphaFoldDB" id="A0A078BB00"/>
<evidence type="ECO:0000313" key="6">
    <source>
        <dbReference type="Proteomes" id="UP000039865"/>
    </source>
</evidence>
<evidence type="ECO:0000256" key="3">
    <source>
        <dbReference type="HAMAP-Rule" id="MF_03054"/>
    </source>
</evidence>
<proteinExistence type="inferred from homology"/>
<dbReference type="InterPro" id="IPR014729">
    <property type="entry name" value="Rossmann-like_a/b/a_fold"/>
</dbReference>
<dbReference type="HAMAP" id="MF_03054">
    <property type="entry name" value="CTU2"/>
    <property type="match status" value="1"/>
</dbReference>
<comment type="pathway">
    <text evidence="3">tRNA modification; 5-methoxycarbonylmethyl-2-thiouridine-tRNA biosynthesis.</text>
</comment>
<dbReference type="GO" id="GO:0032447">
    <property type="term" value="P:protein urmylation"/>
    <property type="evidence" value="ECO:0007669"/>
    <property type="project" value="UniProtKB-UniRule"/>
</dbReference>
<comment type="subcellular location">
    <subcellularLocation>
        <location evidence="3">Cytoplasm</location>
    </subcellularLocation>
</comment>